<dbReference type="PANTHER" id="PTHR30469:SF20">
    <property type="entry name" value="EFFLUX RND TRANSPORTER PERIPLASMIC ADAPTOR SUBUNIT"/>
    <property type="match status" value="1"/>
</dbReference>
<gene>
    <name evidence="2" type="ORF">QWJ08_17705</name>
</gene>
<dbReference type="RefSeq" id="WP_289963242.1">
    <property type="nucleotide sequence ID" value="NZ_JAUEOZ010000002.1"/>
</dbReference>
<dbReference type="Proteomes" id="UP001169719">
    <property type="component" value="Unassembled WGS sequence"/>
</dbReference>
<dbReference type="Gene3D" id="2.40.50.100">
    <property type="match status" value="1"/>
</dbReference>
<dbReference type="PROSITE" id="PS51257">
    <property type="entry name" value="PROKAR_LIPOPROTEIN"/>
    <property type="match status" value="1"/>
</dbReference>
<organism evidence="2 3">
    <name type="scientific">Vibrio agarivorans</name>
    <dbReference type="NCBI Taxonomy" id="153622"/>
    <lineage>
        <taxon>Bacteria</taxon>
        <taxon>Pseudomonadati</taxon>
        <taxon>Pseudomonadota</taxon>
        <taxon>Gammaproteobacteria</taxon>
        <taxon>Vibrionales</taxon>
        <taxon>Vibrionaceae</taxon>
        <taxon>Vibrio</taxon>
    </lineage>
</organism>
<proteinExistence type="inferred from homology"/>
<protein>
    <submittedName>
        <fullName evidence="2">Efflux RND transporter periplasmic adaptor subunit</fullName>
    </submittedName>
</protein>
<dbReference type="Gene3D" id="2.40.420.20">
    <property type="match status" value="1"/>
</dbReference>
<accession>A0ABT7Y626</accession>
<evidence type="ECO:0000313" key="3">
    <source>
        <dbReference type="Proteomes" id="UP001169719"/>
    </source>
</evidence>
<evidence type="ECO:0000313" key="2">
    <source>
        <dbReference type="EMBL" id="MDN2483184.1"/>
    </source>
</evidence>
<dbReference type="NCBIfam" id="TIGR01730">
    <property type="entry name" value="RND_mfp"/>
    <property type="match status" value="1"/>
</dbReference>
<comment type="caution">
    <text evidence="2">The sequence shown here is derived from an EMBL/GenBank/DDBJ whole genome shotgun (WGS) entry which is preliminary data.</text>
</comment>
<dbReference type="PANTHER" id="PTHR30469">
    <property type="entry name" value="MULTIDRUG RESISTANCE PROTEIN MDTA"/>
    <property type="match status" value="1"/>
</dbReference>
<name>A0ABT7Y626_9VIBR</name>
<evidence type="ECO:0000256" key="1">
    <source>
        <dbReference type="ARBA" id="ARBA00009477"/>
    </source>
</evidence>
<dbReference type="EMBL" id="JAUEOZ010000002">
    <property type="protein sequence ID" value="MDN2483184.1"/>
    <property type="molecule type" value="Genomic_DNA"/>
</dbReference>
<keyword evidence="3" id="KW-1185">Reference proteome</keyword>
<dbReference type="Gene3D" id="2.40.30.170">
    <property type="match status" value="1"/>
</dbReference>
<dbReference type="SUPFAM" id="SSF111369">
    <property type="entry name" value="HlyD-like secretion proteins"/>
    <property type="match status" value="1"/>
</dbReference>
<dbReference type="Gene3D" id="1.10.287.470">
    <property type="entry name" value="Helix hairpin bin"/>
    <property type="match status" value="1"/>
</dbReference>
<sequence>MRDTIQHSLLVGCCIALAGCQQASESAETNTDFKKPVHVVAVEQAVISNQKTFHGTVQSQEKAGLAFRIPGTLEEVLVKKGQMVKKGDVIARLDQHDYTVALEELEARKLEAVSAHKLAKAELARVEQALEDNAIASVNRDRAISGYERSLSAIKVVDKNIQRAKDTLSYTEIKAPFDSVVAQVNFDAYEQVLPGIAVVTLQNNQLLEVDIDVPDTLIGQFELGQQGNVSWYQSNEKLAATLNEISTQPDPIRQTYSLTFAIDSPQSALLPGRAVTLSTDISHDDAGYCLPYSSLVGEKEDMFVNLVRDEHIVTQRVEVMNLNSRYACLNSDFESNDYVVISGSHYLQQGDHVANLIVKSIEE</sequence>
<comment type="similarity">
    <text evidence="1">Belongs to the membrane fusion protein (MFP) (TC 8.A.1) family.</text>
</comment>
<reference evidence="2" key="1">
    <citation type="submission" date="2024-05" db="EMBL/GenBank/DDBJ databases">
        <title>Genome Sequences of Four Agar- Degrading Marine Bacteria.</title>
        <authorList>
            <person name="Phillips E.K."/>
            <person name="Shaffer J.C."/>
            <person name="Henson M.W."/>
            <person name="Temperton B."/>
            <person name="Thrash C.J."/>
            <person name="Martin M.O."/>
        </authorList>
    </citation>
    <scope>NUCLEOTIDE SEQUENCE</scope>
    <source>
        <strain evidence="2">EKP203</strain>
    </source>
</reference>
<dbReference type="InterPro" id="IPR006143">
    <property type="entry name" value="RND_pump_MFP"/>
</dbReference>